<protein>
    <submittedName>
        <fullName evidence="1">Cell wall hydrolase (Endolysin)</fullName>
    </submittedName>
</protein>
<gene>
    <name evidence="1" type="ORF">SAMEA1402399_02349</name>
</gene>
<reference evidence="1 2" key="1">
    <citation type="submission" date="2019-02" db="EMBL/GenBank/DDBJ databases">
        <authorList>
            <consortium name="Pathogen Informatics"/>
        </authorList>
    </citation>
    <scope>NUCLEOTIDE SEQUENCE [LARGE SCALE GENOMIC DNA]</scope>
    <source>
        <strain evidence="2">clo34</strain>
    </source>
</reference>
<evidence type="ECO:0000313" key="2">
    <source>
        <dbReference type="Proteomes" id="UP000411588"/>
    </source>
</evidence>
<accession>A0AB74QE13</accession>
<dbReference type="Proteomes" id="UP000411588">
    <property type="component" value="Unassembled WGS sequence"/>
</dbReference>
<dbReference type="GO" id="GO:0016787">
    <property type="term" value="F:hydrolase activity"/>
    <property type="evidence" value="ECO:0007669"/>
    <property type="project" value="UniProtKB-KW"/>
</dbReference>
<dbReference type="EMBL" id="CAADAN010000008">
    <property type="protein sequence ID" value="VFD32989.1"/>
    <property type="molecule type" value="Genomic_DNA"/>
</dbReference>
<comment type="caution">
    <text evidence="1">The sequence shown here is derived from an EMBL/GenBank/DDBJ whole genome shotgun (WGS) entry which is preliminary data.</text>
</comment>
<proteinExistence type="predicted"/>
<organism evidence="1 2">
    <name type="scientific">Clostridioides difficile</name>
    <name type="common">Peptoclostridium difficile</name>
    <dbReference type="NCBI Taxonomy" id="1496"/>
    <lineage>
        <taxon>Bacteria</taxon>
        <taxon>Bacillati</taxon>
        <taxon>Bacillota</taxon>
        <taxon>Clostridia</taxon>
        <taxon>Peptostreptococcales</taxon>
        <taxon>Peptostreptococcaceae</taxon>
        <taxon>Clostridioides</taxon>
    </lineage>
</organism>
<sequence>MVEITKTTGEKFTQIYAGDVWKTIKKAMLFIER</sequence>
<evidence type="ECO:0000313" key="1">
    <source>
        <dbReference type="EMBL" id="VFD32989.1"/>
    </source>
</evidence>
<name>A0AB74QE13_CLODI</name>
<dbReference type="AlphaFoldDB" id="A0AB74QE13"/>
<keyword evidence="1" id="KW-0378">Hydrolase</keyword>